<keyword evidence="3" id="KW-1185">Reference proteome</keyword>
<gene>
    <name evidence="2" type="ORF">PVK06_038424</name>
</gene>
<proteinExistence type="predicted"/>
<feature type="compositionally biased region" description="Low complexity" evidence="1">
    <location>
        <begin position="20"/>
        <end position="33"/>
    </location>
</feature>
<protein>
    <submittedName>
        <fullName evidence="2">Uncharacterized protein</fullName>
    </submittedName>
</protein>
<accession>A0ABR0N021</accession>
<feature type="region of interest" description="Disordered" evidence="1">
    <location>
        <begin position="1"/>
        <end position="37"/>
    </location>
</feature>
<evidence type="ECO:0000313" key="2">
    <source>
        <dbReference type="EMBL" id="KAK5783907.1"/>
    </source>
</evidence>
<dbReference type="Proteomes" id="UP001358586">
    <property type="component" value="Chromosome 11"/>
</dbReference>
<name>A0ABR0N021_GOSAR</name>
<evidence type="ECO:0000256" key="1">
    <source>
        <dbReference type="SAM" id="MobiDB-lite"/>
    </source>
</evidence>
<reference evidence="2 3" key="1">
    <citation type="submission" date="2023-03" db="EMBL/GenBank/DDBJ databases">
        <title>WGS of Gossypium arboreum.</title>
        <authorList>
            <person name="Yu D."/>
        </authorList>
    </citation>
    <scope>NUCLEOTIDE SEQUENCE [LARGE SCALE GENOMIC DNA]</scope>
    <source>
        <tissue evidence="2">Leaf</tissue>
    </source>
</reference>
<comment type="caution">
    <text evidence="2">The sequence shown here is derived from an EMBL/GenBank/DDBJ whole genome shotgun (WGS) entry which is preliminary data.</text>
</comment>
<organism evidence="2 3">
    <name type="scientific">Gossypium arboreum</name>
    <name type="common">Tree cotton</name>
    <name type="synonym">Gossypium nanking</name>
    <dbReference type="NCBI Taxonomy" id="29729"/>
    <lineage>
        <taxon>Eukaryota</taxon>
        <taxon>Viridiplantae</taxon>
        <taxon>Streptophyta</taxon>
        <taxon>Embryophyta</taxon>
        <taxon>Tracheophyta</taxon>
        <taxon>Spermatophyta</taxon>
        <taxon>Magnoliopsida</taxon>
        <taxon>eudicotyledons</taxon>
        <taxon>Gunneridae</taxon>
        <taxon>Pentapetalae</taxon>
        <taxon>rosids</taxon>
        <taxon>malvids</taxon>
        <taxon>Malvales</taxon>
        <taxon>Malvaceae</taxon>
        <taxon>Malvoideae</taxon>
        <taxon>Gossypium</taxon>
    </lineage>
</organism>
<dbReference type="EMBL" id="JARKNE010000011">
    <property type="protein sequence ID" value="KAK5783907.1"/>
    <property type="molecule type" value="Genomic_DNA"/>
</dbReference>
<evidence type="ECO:0000313" key="3">
    <source>
        <dbReference type="Proteomes" id="UP001358586"/>
    </source>
</evidence>
<sequence length="115" mass="12549">MRHPVASNRSTSLHPSRAPVTVTTGSSNGSNTSKVPSKGISPALIAERKQNGLCFWCGVKYHAGHKRVKGQLYQLLLESHSDGEGKDFRECSDQSNCSVILRDFGGRQDHTRING</sequence>